<dbReference type="EMBL" id="VSWD01000013">
    <property type="protein sequence ID" value="KAK3084148.1"/>
    <property type="molecule type" value="Genomic_DNA"/>
</dbReference>
<dbReference type="PANTHER" id="PTHR25462:SF296">
    <property type="entry name" value="MEIOTIC P26, ISOFORM F"/>
    <property type="match status" value="1"/>
</dbReference>
<evidence type="ECO:0000259" key="5">
    <source>
        <dbReference type="PROSITE" id="PS50119"/>
    </source>
</evidence>
<feature type="repeat" description="NHL" evidence="3">
    <location>
        <begin position="445"/>
        <end position="486"/>
    </location>
</feature>
<dbReference type="Proteomes" id="UP001186944">
    <property type="component" value="Unassembled WGS sequence"/>
</dbReference>
<dbReference type="InterPro" id="IPR047153">
    <property type="entry name" value="TRIM45/56/19-like"/>
</dbReference>
<keyword evidence="1" id="KW-0677">Repeat</keyword>
<dbReference type="Gene3D" id="3.30.160.60">
    <property type="entry name" value="Classic Zinc Finger"/>
    <property type="match status" value="1"/>
</dbReference>
<dbReference type="Gene3D" id="2.120.10.30">
    <property type="entry name" value="TolB, C-terminal domain"/>
    <property type="match status" value="1"/>
</dbReference>
<feature type="domain" description="B box-type" evidence="5">
    <location>
        <begin position="14"/>
        <end position="59"/>
    </location>
</feature>
<dbReference type="AlphaFoldDB" id="A0AA88XEX8"/>
<dbReference type="InterPro" id="IPR054550">
    <property type="entry name" value="Mala_s_1-like"/>
</dbReference>
<name>A0AA88XEX8_PINIB</name>
<comment type="caution">
    <text evidence="6">The sequence shown here is derived from an EMBL/GenBank/DDBJ whole genome shotgun (WGS) entry which is preliminary data.</text>
</comment>
<organism evidence="6 7">
    <name type="scientific">Pinctada imbricata</name>
    <name type="common">Atlantic pearl-oyster</name>
    <name type="synonym">Pinctada martensii</name>
    <dbReference type="NCBI Taxonomy" id="66713"/>
    <lineage>
        <taxon>Eukaryota</taxon>
        <taxon>Metazoa</taxon>
        <taxon>Spiralia</taxon>
        <taxon>Lophotrochozoa</taxon>
        <taxon>Mollusca</taxon>
        <taxon>Bivalvia</taxon>
        <taxon>Autobranchia</taxon>
        <taxon>Pteriomorphia</taxon>
        <taxon>Pterioida</taxon>
        <taxon>Pterioidea</taxon>
        <taxon>Pteriidae</taxon>
        <taxon>Pinctada</taxon>
    </lineage>
</organism>
<evidence type="ECO:0000256" key="1">
    <source>
        <dbReference type="ARBA" id="ARBA00022737"/>
    </source>
</evidence>
<keyword evidence="2" id="KW-0862">Zinc</keyword>
<dbReference type="Pfam" id="PF00643">
    <property type="entry name" value="zf-B_box"/>
    <property type="match status" value="2"/>
</dbReference>
<keyword evidence="2" id="KW-0479">Metal-binding</keyword>
<evidence type="ECO:0000256" key="3">
    <source>
        <dbReference type="PROSITE-ProRule" id="PRU00504"/>
    </source>
</evidence>
<feature type="coiled-coil region" evidence="4">
    <location>
        <begin position="144"/>
        <end position="211"/>
    </location>
</feature>
<feature type="domain" description="B box-type" evidence="5">
    <location>
        <begin position="67"/>
        <end position="107"/>
    </location>
</feature>
<sequence length="532" mass="59834">MMAMSKSVNLAHAQRAVPCDACEDDAPGEYYCVECKQTLCPQCEKFHRKFTKGHNVVLRTQIGDIDTTTLTCTDHDDAATYHCEKCNVPVCGRCVTGKHQCHKLVDLTTILERERNKLQDGVIRIKRDILPKLKKRQEKITIEKEIYEKKIQRITKDMEDEKKEIDRIHNERMKKIASIRESQLSTFNYYLEDTDKDIRKVQKTMAEYEEVIRKSSLATIINLLKRKDPPPETGCKVDLPNAPVYVPGDLQSVLGKLQVSSPPPSVSKPLKLTTPTVVSKFKCPLEGYPQICITKEGDVWLGGSESRELVMVDIKGQVLRRRNIQNRPYSLAVMDCGDVIIIPHGGDSRSVNRLMKDDREQHVFDPSTPCSNGVSVTADQKILICIYDGRVVSINGDGTNVKHIYKCSGIESAIHAVENADGNIYISGWTNHAVVKVNKDGKVLSTITHTTGGQQLGGPWGLVVDKMDNILCADSDKHCVYIIDQNQQMRKLVGHSHGIQRPSWLAVDNDNNLWITQEYGNVHVVKYLSPCT</sequence>
<dbReference type="PANTHER" id="PTHR25462">
    <property type="entry name" value="BONUS, ISOFORM C-RELATED"/>
    <property type="match status" value="1"/>
</dbReference>
<evidence type="ECO:0000313" key="6">
    <source>
        <dbReference type="EMBL" id="KAK3084148.1"/>
    </source>
</evidence>
<dbReference type="SUPFAM" id="SSF57845">
    <property type="entry name" value="B-box zinc-binding domain"/>
    <property type="match status" value="1"/>
</dbReference>
<dbReference type="PROSITE" id="PS50119">
    <property type="entry name" value="ZF_BBOX"/>
    <property type="match status" value="2"/>
</dbReference>
<dbReference type="GO" id="GO:0008270">
    <property type="term" value="F:zinc ion binding"/>
    <property type="evidence" value="ECO:0007669"/>
    <property type="project" value="UniProtKB-KW"/>
</dbReference>
<protein>
    <recommendedName>
        <fullName evidence="5">B box-type domain-containing protein</fullName>
    </recommendedName>
</protein>
<reference evidence="6" key="1">
    <citation type="submission" date="2019-08" db="EMBL/GenBank/DDBJ databases">
        <title>The improved chromosome-level genome for the pearl oyster Pinctada fucata martensii using PacBio sequencing and Hi-C.</title>
        <authorList>
            <person name="Zheng Z."/>
        </authorList>
    </citation>
    <scope>NUCLEOTIDE SEQUENCE</scope>
    <source>
        <strain evidence="6">ZZ-2019</strain>
        <tissue evidence="6">Adductor muscle</tissue>
    </source>
</reference>
<dbReference type="InterPro" id="IPR001258">
    <property type="entry name" value="NHL_repeat"/>
</dbReference>
<dbReference type="PROSITE" id="PS51125">
    <property type="entry name" value="NHL"/>
    <property type="match status" value="1"/>
</dbReference>
<gene>
    <name evidence="6" type="ORF">FSP39_009006</name>
</gene>
<evidence type="ECO:0000313" key="7">
    <source>
        <dbReference type="Proteomes" id="UP001186944"/>
    </source>
</evidence>
<dbReference type="Pfam" id="PF22701">
    <property type="entry name" value="Mala_s_1-like"/>
    <property type="match status" value="1"/>
</dbReference>
<dbReference type="SUPFAM" id="SSF101898">
    <property type="entry name" value="NHL repeat"/>
    <property type="match status" value="1"/>
</dbReference>
<evidence type="ECO:0000256" key="4">
    <source>
        <dbReference type="SAM" id="Coils"/>
    </source>
</evidence>
<keyword evidence="7" id="KW-1185">Reference proteome</keyword>
<proteinExistence type="predicted"/>
<dbReference type="InterPro" id="IPR011042">
    <property type="entry name" value="6-blade_b-propeller_TolB-like"/>
</dbReference>
<keyword evidence="2" id="KW-0863">Zinc-finger</keyword>
<evidence type="ECO:0000256" key="2">
    <source>
        <dbReference type="PROSITE-ProRule" id="PRU00024"/>
    </source>
</evidence>
<keyword evidence="4" id="KW-0175">Coiled coil</keyword>
<dbReference type="SMART" id="SM00336">
    <property type="entry name" value="BBOX"/>
    <property type="match status" value="2"/>
</dbReference>
<accession>A0AA88XEX8</accession>
<dbReference type="InterPro" id="IPR000315">
    <property type="entry name" value="Znf_B-box"/>
</dbReference>